<gene>
    <name evidence="2" type="ORF">WJX75_006402</name>
</gene>
<evidence type="ECO:0000256" key="1">
    <source>
        <dbReference type="SAM" id="SignalP"/>
    </source>
</evidence>
<feature type="chain" id="PRO_5045123028" evidence="1">
    <location>
        <begin position="17"/>
        <end position="234"/>
    </location>
</feature>
<evidence type="ECO:0000313" key="2">
    <source>
        <dbReference type="EMBL" id="KAK9905793.1"/>
    </source>
</evidence>
<accession>A0ABR2YI07</accession>
<feature type="signal peptide" evidence="1">
    <location>
        <begin position="1"/>
        <end position="16"/>
    </location>
</feature>
<comment type="caution">
    <text evidence="2">The sequence shown here is derived from an EMBL/GenBank/DDBJ whole genome shotgun (WGS) entry which is preliminary data.</text>
</comment>
<dbReference type="Proteomes" id="UP001491310">
    <property type="component" value="Unassembled WGS sequence"/>
</dbReference>
<name>A0ABR2YI07_9CHLO</name>
<reference evidence="2 3" key="1">
    <citation type="journal article" date="2024" name="Nat. Commun.">
        <title>Phylogenomics reveals the evolutionary origins of lichenization in chlorophyte algae.</title>
        <authorList>
            <person name="Puginier C."/>
            <person name="Libourel C."/>
            <person name="Otte J."/>
            <person name="Skaloud P."/>
            <person name="Haon M."/>
            <person name="Grisel S."/>
            <person name="Petersen M."/>
            <person name="Berrin J.G."/>
            <person name="Delaux P.M."/>
            <person name="Dal Grande F."/>
            <person name="Keller J."/>
        </authorList>
    </citation>
    <scope>NUCLEOTIDE SEQUENCE [LARGE SCALE GENOMIC DNA]</scope>
    <source>
        <strain evidence="2 3">SAG 216-7</strain>
    </source>
</reference>
<protein>
    <submittedName>
        <fullName evidence="2">Uncharacterized protein</fullName>
    </submittedName>
</protein>
<keyword evidence="3" id="KW-1185">Reference proteome</keyword>
<proteinExistence type="predicted"/>
<organism evidence="2 3">
    <name type="scientific">Coccomyxa subellipsoidea</name>
    <dbReference type="NCBI Taxonomy" id="248742"/>
    <lineage>
        <taxon>Eukaryota</taxon>
        <taxon>Viridiplantae</taxon>
        <taxon>Chlorophyta</taxon>
        <taxon>core chlorophytes</taxon>
        <taxon>Trebouxiophyceae</taxon>
        <taxon>Trebouxiophyceae incertae sedis</taxon>
        <taxon>Coccomyxaceae</taxon>
        <taxon>Coccomyxa</taxon>
    </lineage>
</organism>
<sequence>MWTIAAILILLGSADAAIPGVPAVASIVAHAQLVAAFAPTVARAFGESVVGQSGICRIPANGGMLINAPLDVGNPMASSIQPYTHPATHTAHVNSADDLWGNLSDAINAQNKGDLIGEQQKETLGTIPPNVAQALGAAGISTANSVTQAAQTGPPGISQQDFEDASLVFRSTGEDFNRGIIEKALATGAVLTPGTDAGLSFFDGLETGIELGRHQSCAVAVCAGEPPIGSAGRS</sequence>
<dbReference type="EMBL" id="JALJOT010000011">
    <property type="protein sequence ID" value="KAK9905793.1"/>
    <property type="molecule type" value="Genomic_DNA"/>
</dbReference>
<evidence type="ECO:0000313" key="3">
    <source>
        <dbReference type="Proteomes" id="UP001491310"/>
    </source>
</evidence>
<keyword evidence="1" id="KW-0732">Signal</keyword>